<proteinExistence type="evidence at transcript level"/>
<dbReference type="EMBL" id="BT091694">
    <property type="protein sequence ID" value="ACU15911.1"/>
    <property type="molecule type" value="mRNA"/>
</dbReference>
<evidence type="ECO:0000313" key="2">
    <source>
        <dbReference type="EMBL" id="ACU15911.1"/>
    </source>
</evidence>
<evidence type="ECO:0000256" key="1">
    <source>
        <dbReference type="SAM" id="SignalP"/>
    </source>
</evidence>
<dbReference type="AlphaFoldDB" id="C6T2N5"/>
<reference evidence="2" key="1">
    <citation type="submission" date="2009-08" db="EMBL/GenBank/DDBJ databases">
        <authorList>
            <person name="Cheung F."/>
            <person name="Xiao Y."/>
            <person name="Chan A."/>
            <person name="Moskal W."/>
            <person name="Town C.D."/>
        </authorList>
    </citation>
    <scope>NUCLEOTIDE SEQUENCE</scope>
</reference>
<sequence>MMMIIIIFVVCWLPESVFNLVGHGKSGGSKRLYVGDFIVLSNIQSQSRAHHERKAAFNYPHYHT</sequence>
<feature type="signal peptide" evidence="1">
    <location>
        <begin position="1"/>
        <end position="19"/>
    </location>
</feature>
<feature type="chain" id="PRO_5002970834" evidence="1">
    <location>
        <begin position="20"/>
        <end position="64"/>
    </location>
</feature>
<keyword evidence="1" id="KW-0732">Signal</keyword>
<protein>
    <submittedName>
        <fullName evidence="2">Uncharacterized protein</fullName>
    </submittedName>
</protein>
<feature type="non-terminal residue" evidence="2">
    <location>
        <position position="64"/>
    </location>
</feature>
<organism evidence="2">
    <name type="scientific">Glycine max</name>
    <name type="common">Soybean</name>
    <name type="synonym">Glycine hispida</name>
    <dbReference type="NCBI Taxonomy" id="3847"/>
    <lineage>
        <taxon>Eukaryota</taxon>
        <taxon>Viridiplantae</taxon>
        <taxon>Streptophyta</taxon>
        <taxon>Embryophyta</taxon>
        <taxon>Tracheophyta</taxon>
        <taxon>Spermatophyta</taxon>
        <taxon>Magnoliopsida</taxon>
        <taxon>eudicotyledons</taxon>
        <taxon>Gunneridae</taxon>
        <taxon>Pentapetalae</taxon>
        <taxon>rosids</taxon>
        <taxon>fabids</taxon>
        <taxon>Fabales</taxon>
        <taxon>Fabaceae</taxon>
        <taxon>Papilionoideae</taxon>
        <taxon>50 kb inversion clade</taxon>
        <taxon>NPAAA clade</taxon>
        <taxon>indigoferoid/millettioid clade</taxon>
        <taxon>Phaseoleae</taxon>
        <taxon>Glycine</taxon>
        <taxon>Glycine subgen. Soja</taxon>
    </lineage>
</organism>
<accession>C6T2N5</accession>
<name>C6T2N5_SOYBN</name>